<proteinExistence type="predicted"/>
<protein>
    <recommendedName>
        <fullName evidence="3">Resolvase/invertase-type recombinase catalytic domain-containing protein</fullName>
    </recommendedName>
</protein>
<comment type="caution">
    <text evidence="1">The sequence shown here is derived from an EMBL/GenBank/DDBJ whole genome shotgun (WGS) entry which is preliminary data.</text>
</comment>
<dbReference type="Proteomes" id="UP000540698">
    <property type="component" value="Unassembled WGS sequence"/>
</dbReference>
<organism evidence="1 2">
    <name type="scientific">Nocardia gamkensis</name>
    <dbReference type="NCBI Taxonomy" id="352869"/>
    <lineage>
        <taxon>Bacteria</taxon>
        <taxon>Bacillati</taxon>
        <taxon>Actinomycetota</taxon>
        <taxon>Actinomycetes</taxon>
        <taxon>Mycobacteriales</taxon>
        <taxon>Nocardiaceae</taxon>
        <taxon>Nocardia</taxon>
    </lineage>
</organism>
<evidence type="ECO:0000313" key="2">
    <source>
        <dbReference type="Proteomes" id="UP000540698"/>
    </source>
</evidence>
<keyword evidence="2" id="KW-1185">Reference proteome</keyword>
<dbReference type="AlphaFoldDB" id="A0A7X6L5R7"/>
<name>A0A7X6L5R7_9NOCA</name>
<gene>
    <name evidence="1" type="ORF">HGB38_19125</name>
</gene>
<evidence type="ECO:0000313" key="1">
    <source>
        <dbReference type="EMBL" id="NKY28321.1"/>
    </source>
</evidence>
<evidence type="ECO:0008006" key="3">
    <source>
        <dbReference type="Google" id="ProtNLM"/>
    </source>
</evidence>
<dbReference type="RefSeq" id="WP_062971296.1">
    <property type="nucleotide sequence ID" value="NZ_JAAXOS010000009.1"/>
</dbReference>
<dbReference type="EMBL" id="JAAXOS010000009">
    <property type="protein sequence ID" value="NKY28321.1"/>
    <property type="molecule type" value="Genomic_DNA"/>
</dbReference>
<sequence length="113" mass="12529">MAEIALGYIRLDQSGSDHAGEERAIRALAERRGYREPEVLVVDRDALMPTLLLVQTIRRVGASVVIAPTREHIWTARRGLTEEVTVIVVAPEQVWERGHRWAPFGSSESGVGS</sequence>
<accession>A0A7X6L5R7</accession>
<reference evidence="1 2" key="1">
    <citation type="submission" date="2020-04" db="EMBL/GenBank/DDBJ databases">
        <title>MicrobeNet Type strains.</title>
        <authorList>
            <person name="Nicholson A.C."/>
        </authorList>
    </citation>
    <scope>NUCLEOTIDE SEQUENCE [LARGE SCALE GENOMIC DNA]</scope>
    <source>
        <strain evidence="1 2">DSM 44956</strain>
    </source>
</reference>